<dbReference type="Proteomes" id="UP000233469">
    <property type="component" value="Unassembled WGS sequence"/>
</dbReference>
<dbReference type="GO" id="GO:0005634">
    <property type="term" value="C:nucleus"/>
    <property type="evidence" value="ECO:0007669"/>
    <property type="project" value="TreeGrafter"/>
</dbReference>
<reference evidence="1 2" key="1">
    <citation type="submission" date="2016-04" db="EMBL/GenBank/DDBJ databases">
        <title>Genome analyses suggest a sexual origin of heterokaryosis in a supposedly ancient asexual fungus.</title>
        <authorList>
            <person name="Ropars J."/>
            <person name="Sedzielewska K."/>
            <person name="Noel J."/>
            <person name="Charron P."/>
            <person name="Farinelli L."/>
            <person name="Marton T."/>
            <person name="Kruger M."/>
            <person name="Pelin A."/>
            <person name="Brachmann A."/>
            <person name="Corradi N."/>
        </authorList>
    </citation>
    <scope>NUCLEOTIDE SEQUENCE [LARGE SCALE GENOMIC DNA]</scope>
    <source>
        <strain evidence="1 2">C2</strain>
    </source>
</reference>
<dbReference type="InterPro" id="IPR018810">
    <property type="entry name" value="UPF0662"/>
</dbReference>
<dbReference type="PANTHER" id="PTHR28086:SF1">
    <property type="entry name" value="CU(2+) SUPPRESSING AND BLEOMYCIN SENSITIVE PROTEIN 1"/>
    <property type="match status" value="1"/>
</dbReference>
<evidence type="ECO:0000313" key="2">
    <source>
        <dbReference type="Proteomes" id="UP000233469"/>
    </source>
</evidence>
<protein>
    <submittedName>
        <fullName evidence="1">Uncharacterized protein</fullName>
    </submittedName>
</protein>
<comment type="caution">
    <text evidence="1">The sequence shown here is derived from an EMBL/GenBank/DDBJ whole genome shotgun (WGS) entry which is preliminary data.</text>
</comment>
<dbReference type="GO" id="GO:0005737">
    <property type="term" value="C:cytoplasm"/>
    <property type="evidence" value="ECO:0007669"/>
    <property type="project" value="TreeGrafter"/>
</dbReference>
<reference evidence="1 2" key="2">
    <citation type="submission" date="2017-10" db="EMBL/GenBank/DDBJ databases">
        <title>Extensive intraspecific genome diversity in a model arbuscular mycorrhizal fungus.</title>
        <authorList>
            <person name="Chen E.C.H."/>
            <person name="Morin E."/>
            <person name="Baudet D."/>
            <person name="Noel J."/>
            <person name="Ndikumana S."/>
            <person name="Charron P."/>
            <person name="St-Onge C."/>
            <person name="Giorgi J."/>
            <person name="Grigoriev I.V."/>
            <person name="Roux C."/>
            <person name="Martin F.M."/>
            <person name="Corradi N."/>
        </authorList>
    </citation>
    <scope>NUCLEOTIDE SEQUENCE [LARGE SCALE GENOMIC DNA]</scope>
    <source>
        <strain evidence="1 2">C2</strain>
    </source>
</reference>
<proteinExistence type="predicted"/>
<evidence type="ECO:0000313" key="1">
    <source>
        <dbReference type="EMBL" id="PKK68107.1"/>
    </source>
</evidence>
<dbReference type="AlphaFoldDB" id="A0A2N1N2K8"/>
<gene>
    <name evidence="1" type="ORF">RhiirC2_551522</name>
</gene>
<dbReference type="PANTHER" id="PTHR28086">
    <property type="entry name" value="UPF0662 PROTEIN YPL260W"/>
    <property type="match status" value="1"/>
</dbReference>
<name>A0A2N1N2K8_9GLOM</name>
<organism evidence="1 2">
    <name type="scientific">Rhizophagus irregularis</name>
    <dbReference type="NCBI Taxonomy" id="588596"/>
    <lineage>
        <taxon>Eukaryota</taxon>
        <taxon>Fungi</taxon>
        <taxon>Fungi incertae sedis</taxon>
        <taxon>Mucoromycota</taxon>
        <taxon>Glomeromycotina</taxon>
        <taxon>Glomeromycetes</taxon>
        <taxon>Glomerales</taxon>
        <taxon>Glomeraceae</taxon>
        <taxon>Rhizophagus</taxon>
    </lineage>
</organism>
<dbReference type="VEuPathDB" id="FungiDB:RhiirFUN_011088"/>
<accession>A0A2N1N2K8</accession>
<dbReference type="VEuPathDB" id="FungiDB:FUN_015286"/>
<dbReference type="EMBL" id="LLXL01000883">
    <property type="protein sequence ID" value="PKK68107.1"/>
    <property type="molecule type" value="Genomic_DNA"/>
</dbReference>
<sequence length="146" mass="16933">MPNRVSEEELPILESIINIRNRLQALKKDREHYIKSSAVTEIYDEVTELVKKLIEIRDQSAESPASDNRVNAVFDDVFQLLSLFFMAVGKNKESPATYAHLATLKQCLDHLNESGVYTIDELTPHKNRLMDMKRIINNDEENKRKF</sequence>